<comment type="caution">
    <text evidence="2">The sequence shown here is derived from an EMBL/GenBank/DDBJ whole genome shotgun (WGS) entry which is preliminary data.</text>
</comment>
<proteinExistence type="predicted"/>
<sequence>MRWKTVFTVIAAIFAVIAALVWFYRDDIFQHIQDPGQPFQTYKRPIAPNYDKVEAWLTLPDLSIDSFEASAKGDVFVVVPSVYRGGKHWNLPSNDLKRKNKLEYIVRPNYVTPYADAGRLFAPFYRQASLYAYMTHREDARMAQNLAYQDVKRAFEVFMENSPPERPIVLVGHNQGASHVQRLLADFFAGNDNTENLKRLAVAYVIDYPLTRSILEGPLSEIPVCKTEVETNCIVAFGAFAPNEGAIAERFGTRLLAHNGQQYESVEGEALICVNPLLWTQSEDYAPARLHKGGVAAEGLDPDMRPAALPRQVGTQCQDGLLLIDKPRSRSLRRPLKVGGKFRTLPSNLFYEDLRQNAKIRVETLLQDGSLPRRAKLLDGFEVIDVIDSPVSEIVDVKPQEN</sequence>
<dbReference type="EMBL" id="RBII01000001">
    <property type="protein sequence ID" value="RKQ71404.1"/>
    <property type="molecule type" value="Genomic_DNA"/>
</dbReference>
<evidence type="ECO:0000256" key="1">
    <source>
        <dbReference type="SAM" id="Phobius"/>
    </source>
</evidence>
<accession>A0A420WK74</accession>
<keyword evidence="3" id="KW-1185">Reference proteome</keyword>
<dbReference type="RefSeq" id="WP_121099180.1">
    <property type="nucleotide sequence ID" value="NZ_RBII01000001.1"/>
</dbReference>
<dbReference type="AlphaFoldDB" id="A0A420WK74"/>
<evidence type="ECO:0000313" key="2">
    <source>
        <dbReference type="EMBL" id="RKQ71404.1"/>
    </source>
</evidence>
<keyword evidence="1" id="KW-1133">Transmembrane helix</keyword>
<evidence type="ECO:0000313" key="3">
    <source>
        <dbReference type="Proteomes" id="UP000282211"/>
    </source>
</evidence>
<dbReference type="Proteomes" id="UP000282211">
    <property type="component" value="Unassembled WGS sequence"/>
</dbReference>
<dbReference type="Pfam" id="PF11288">
    <property type="entry name" value="DUF3089"/>
    <property type="match status" value="1"/>
</dbReference>
<organism evidence="2 3">
    <name type="scientific">Litorimonas taeanensis</name>
    <dbReference type="NCBI Taxonomy" id="568099"/>
    <lineage>
        <taxon>Bacteria</taxon>
        <taxon>Pseudomonadati</taxon>
        <taxon>Pseudomonadota</taxon>
        <taxon>Alphaproteobacteria</taxon>
        <taxon>Maricaulales</taxon>
        <taxon>Robiginitomaculaceae</taxon>
    </lineage>
</organism>
<keyword evidence="1" id="KW-0472">Membrane</keyword>
<feature type="transmembrane region" description="Helical" evidence="1">
    <location>
        <begin position="6"/>
        <end position="24"/>
    </location>
</feature>
<dbReference type="InterPro" id="IPR021440">
    <property type="entry name" value="DUF3089"/>
</dbReference>
<dbReference type="OrthoDB" id="9794645at2"/>
<gene>
    <name evidence="2" type="ORF">DES40_0720</name>
</gene>
<protein>
    <submittedName>
        <fullName evidence="2">DUF3089 family protein</fullName>
    </submittedName>
</protein>
<reference evidence="2 3" key="1">
    <citation type="submission" date="2018-10" db="EMBL/GenBank/DDBJ databases">
        <title>Genomic Encyclopedia of Type Strains, Phase IV (KMG-IV): sequencing the most valuable type-strain genomes for metagenomic binning, comparative biology and taxonomic classification.</title>
        <authorList>
            <person name="Goeker M."/>
        </authorList>
    </citation>
    <scope>NUCLEOTIDE SEQUENCE [LARGE SCALE GENOMIC DNA]</scope>
    <source>
        <strain evidence="2 3">DSM 22008</strain>
    </source>
</reference>
<dbReference type="InParanoid" id="A0A420WK74"/>
<name>A0A420WK74_9PROT</name>
<keyword evidence="1" id="KW-0812">Transmembrane</keyword>